<accession>A0ABT8CRD0</accession>
<evidence type="ECO:0008006" key="4">
    <source>
        <dbReference type="Google" id="ProtNLM"/>
    </source>
</evidence>
<dbReference type="EMBL" id="JAUFQU010000001">
    <property type="protein sequence ID" value="MDN3706152.1"/>
    <property type="molecule type" value="Genomic_DNA"/>
</dbReference>
<sequence length="893" mass="104159">MKQNYLLILLLLVLPSPFFAQEIVLPSSNYSSEYQTSMITGSQNISIPLFDLETANADLRLNTQLNYSSTVMGMSNIYSFKSFFNPGWDLNIIPAINKSILDTQKRAIDDELYFNAPNPYNDPSERPTREYPNIYSFDAFGLSGKFYFEYVNGTLQIRKIYTSDYADITADFTFQDLNASYNYQFSVHSFEITDKNGFVYVFSEQQQSGLFFSDNNNFYFQMQSKYHPYKKSFLISQVKDRYGNILLQYHYGSYADTITQSGKTFTFDQKYLSEIEIIRVGSVHLQMNLNPGINRYRQYTGIQVKNTFNQIIHNISLTNNQVIFNNTDATKTYRYEFSSNFTSLRIKYPTGGSTLFEYEPNRYSYYNFGAQLIEASGQDFTDDPLNFDLVPIPYTLEPQNERYRFTCTAQDLERSIYLKYSSALLPGMDPGNGNPVYYRLRLVDAANNTLTIYSATEEVDIRSSLLQYLPSFTNNTFYLAVAPNDISKVGDIQLRKKVYKDPSLWTRAIRRNGYRIKKITQLDADQTVVSEENYRYTMPDDPLRSSGAIPLMHMQSDQIASIYALPLADCIYRYITVEKEGVGKTVYEMNFEDISGNFYFNLLPAHISIPKRILKYNTSEQLISSETAEFSSYTSPIDIPYYTTPVLERLTKHIIEYNTSGSNKLQLRNTTAWDIDHRQMVENRITDLQQEENFDERYSYEKYHKTYRTKEVLKYKNGDLLNRSAFTYTPENGNPQLYQLRKSEVAKDDRPLETEQEITRYDAYGNVLEYRTKEGLYVSQIWGYGNTKIVCELKNIRYQDIDAGIIAGIHYQTNLTDNSYNENYIRTQYQILRQAHPQSMITSYTYRPMIGMSSLTDTNGRTEYYEYDKFNRLSVVKDHDGNRLKAYEYHYKN</sequence>
<organism evidence="2 3">
    <name type="scientific">Paenimyroides ceti</name>
    <dbReference type="NCBI Taxonomy" id="395087"/>
    <lineage>
        <taxon>Bacteria</taxon>
        <taxon>Pseudomonadati</taxon>
        <taxon>Bacteroidota</taxon>
        <taxon>Flavobacteriia</taxon>
        <taxon>Flavobacteriales</taxon>
        <taxon>Flavobacteriaceae</taxon>
        <taxon>Paenimyroides</taxon>
    </lineage>
</organism>
<dbReference type="RefSeq" id="WP_290362284.1">
    <property type="nucleotide sequence ID" value="NZ_JAUFQU010000001.1"/>
</dbReference>
<gene>
    <name evidence="2" type="ORF">QW060_03325</name>
</gene>
<evidence type="ECO:0000313" key="3">
    <source>
        <dbReference type="Proteomes" id="UP001242368"/>
    </source>
</evidence>
<proteinExistence type="predicted"/>
<name>A0ABT8CRD0_9FLAO</name>
<evidence type="ECO:0000313" key="2">
    <source>
        <dbReference type="EMBL" id="MDN3706152.1"/>
    </source>
</evidence>
<reference evidence="3" key="1">
    <citation type="journal article" date="2019" name="Int. J. Syst. Evol. Microbiol.">
        <title>The Global Catalogue of Microorganisms (GCM) 10K type strain sequencing project: providing services to taxonomists for standard genome sequencing and annotation.</title>
        <authorList>
            <consortium name="The Broad Institute Genomics Platform"/>
            <consortium name="The Broad Institute Genome Sequencing Center for Infectious Disease"/>
            <person name="Wu L."/>
            <person name="Ma J."/>
        </authorList>
    </citation>
    <scope>NUCLEOTIDE SEQUENCE [LARGE SCALE GENOMIC DNA]</scope>
    <source>
        <strain evidence="3">CECT 7184</strain>
    </source>
</reference>
<protein>
    <recommendedName>
        <fullName evidence="4">YD repeat-containing protein</fullName>
    </recommendedName>
</protein>
<comment type="caution">
    <text evidence="2">The sequence shown here is derived from an EMBL/GenBank/DDBJ whole genome shotgun (WGS) entry which is preliminary data.</text>
</comment>
<evidence type="ECO:0000256" key="1">
    <source>
        <dbReference type="SAM" id="SignalP"/>
    </source>
</evidence>
<feature type="signal peptide" evidence="1">
    <location>
        <begin position="1"/>
        <end position="20"/>
    </location>
</feature>
<keyword evidence="1" id="KW-0732">Signal</keyword>
<keyword evidence="3" id="KW-1185">Reference proteome</keyword>
<dbReference type="Proteomes" id="UP001242368">
    <property type="component" value="Unassembled WGS sequence"/>
</dbReference>
<feature type="chain" id="PRO_5046469995" description="YD repeat-containing protein" evidence="1">
    <location>
        <begin position="21"/>
        <end position="893"/>
    </location>
</feature>